<dbReference type="AlphaFoldDB" id="A0A0N8JYE8"/>
<proteinExistence type="predicted"/>
<dbReference type="SUPFAM" id="SSF49899">
    <property type="entry name" value="Concanavalin A-like lectins/glucanases"/>
    <property type="match status" value="1"/>
</dbReference>
<evidence type="ECO:0000313" key="3">
    <source>
        <dbReference type="Proteomes" id="UP000034805"/>
    </source>
</evidence>
<dbReference type="InterPro" id="IPR001870">
    <property type="entry name" value="B30.2/SPRY"/>
</dbReference>
<reference evidence="2 3" key="1">
    <citation type="submission" date="2015-08" db="EMBL/GenBank/DDBJ databases">
        <title>The genome of the Asian arowana (Scleropages formosus).</title>
        <authorList>
            <person name="Tan M.H."/>
            <person name="Gan H.M."/>
            <person name="Croft L.J."/>
            <person name="Austin C.M."/>
        </authorList>
    </citation>
    <scope>NUCLEOTIDE SEQUENCE [LARGE SCALE GENOMIC DNA]</scope>
    <source>
        <strain evidence="2">Aro1</strain>
    </source>
</reference>
<dbReference type="Pfam" id="PF00622">
    <property type="entry name" value="SPRY"/>
    <property type="match status" value="1"/>
</dbReference>
<dbReference type="InterPro" id="IPR003877">
    <property type="entry name" value="SPRY_dom"/>
</dbReference>
<sequence>MRSDLLFQHSSQESDTAARMMKECLQFLIEPAKNLKVRLKESRKRAKTGKKEPLVESQLFIMELARELNRVCQKSNVLTHIWTCEDTWPPALCRAFILEWASVLESKQKPMQTDGWPERLDWKGHLQGMLEQGSEHDMETSKRVILDWSRALKMQSERSVWPGEPVVLMLDDLETQWRRGRMPNLLSAMELIMWAMLTKSVDKMLPATFLTLVVWNWICDAAVEVFLDPDTANPDLVISHDEKRMRCGFERKDVPNYHQRFDGWWCAVGVEGFTSGRHYWEVEVGERDWRLGVAKESALRKGYKPLNTQRGYLTLRLERGTELKALTVPFTPLPASLIPRKVGVYLDYEEGQLSFYNVQSRSHIYTYSETFTEKLFPLFGTVEIFKDLVIRSAGTRERCFCPGPCLWG</sequence>
<dbReference type="InterPro" id="IPR050143">
    <property type="entry name" value="TRIM/RBCC"/>
</dbReference>
<dbReference type="InterPro" id="IPR013320">
    <property type="entry name" value="ConA-like_dom_sf"/>
</dbReference>
<dbReference type="PANTHER" id="PTHR24103">
    <property type="entry name" value="E3 UBIQUITIN-PROTEIN LIGASE TRIM"/>
    <property type="match status" value="1"/>
</dbReference>
<comment type="caution">
    <text evidence="2">The sequence shown here is derived from an EMBL/GenBank/DDBJ whole genome shotgun (WGS) entry which is preliminary data.</text>
</comment>
<dbReference type="PROSITE" id="PS50188">
    <property type="entry name" value="B302_SPRY"/>
    <property type="match status" value="1"/>
</dbReference>
<dbReference type="SMART" id="SM00449">
    <property type="entry name" value="SPRY"/>
    <property type="match status" value="1"/>
</dbReference>
<dbReference type="Pfam" id="PF13765">
    <property type="entry name" value="PRY"/>
    <property type="match status" value="1"/>
</dbReference>
<dbReference type="Proteomes" id="UP000034805">
    <property type="component" value="Unassembled WGS sequence"/>
</dbReference>
<accession>A0A0N8JYE8</accession>
<protein>
    <submittedName>
        <fullName evidence="2">Butyrophilin subfamily 3 member A1-like</fullName>
    </submittedName>
</protein>
<dbReference type="Gene3D" id="2.60.120.920">
    <property type="match status" value="1"/>
</dbReference>
<evidence type="ECO:0000259" key="1">
    <source>
        <dbReference type="PROSITE" id="PS50188"/>
    </source>
</evidence>
<gene>
    <name evidence="2" type="ORF">Z043_115170</name>
</gene>
<dbReference type="InterPro" id="IPR003879">
    <property type="entry name" value="Butyrophylin_SPRY"/>
</dbReference>
<dbReference type="PRINTS" id="PR01407">
    <property type="entry name" value="BUTYPHLNCDUF"/>
</dbReference>
<dbReference type="InterPro" id="IPR043136">
    <property type="entry name" value="B30.2/SPRY_sf"/>
</dbReference>
<dbReference type="InterPro" id="IPR006574">
    <property type="entry name" value="PRY"/>
</dbReference>
<dbReference type="EMBL" id="JARO02005705">
    <property type="protein sequence ID" value="KPP66337.1"/>
    <property type="molecule type" value="Genomic_DNA"/>
</dbReference>
<evidence type="ECO:0000313" key="2">
    <source>
        <dbReference type="EMBL" id="KPP66337.1"/>
    </source>
</evidence>
<feature type="domain" description="B30.2/SPRY" evidence="1">
    <location>
        <begin position="205"/>
        <end position="397"/>
    </location>
</feature>
<dbReference type="CDD" id="cd13733">
    <property type="entry name" value="SPRY_PRY_C-I_1"/>
    <property type="match status" value="1"/>
</dbReference>
<dbReference type="STRING" id="113540.ENSSFOP00015004897"/>
<name>A0A0N8JYE8_SCLFO</name>
<dbReference type="SMART" id="SM00589">
    <property type="entry name" value="PRY"/>
    <property type="match status" value="1"/>
</dbReference>
<dbReference type="FunFam" id="2.60.120.920:FF:000004">
    <property type="entry name" value="Butyrophilin subfamily 1 member A1"/>
    <property type="match status" value="1"/>
</dbReference>
<organism evidence="2 3">
    <name type="scientific">Scleropages formosus</name>
    <name type="common">Asian bonytongue</name>
    <name type="synonym">Osteoglossum formosum</name>
    <dbReference type="NCBI Taxonomy" id="113540"/>
    <lineage>
        <taxon>Eukaryota</taxon>
        <taxon>Metazoa</taxon>
        <taxon>Chordata</taxon>
        <taxon>Craniata</taxon>
        <taxon>Vertebrata</taxon>
        <taxon>Euteleostomi</taxon>
        <taxon>Actinopterygii</taxon>
        <taxon>Neopterygii</taxon>
        <taxon>Teleostei</taxon>
        <taxon>Osteoglossocephala</taxon>
        <taxon>Osteoglossomorpha</taxon>
        <taxon>Osteoglossiformes</taxon>
        <taxon>Osteoglossidae</taxon>
        <taxon>Scleropages</taxon>
    </lineage>
</organism>